<accession>A0ABZ0V7V9</accession>
<keyword evidence="1" id="KW-0472">Membrane</keyword>
<geneLocation type="plasmid" evidence="2 3">
    <name>unnamed07</name>
</geneLocation>
<keyword evidence="1" id="KW-0812">Transmembrane</keyword>
<sequence length="195" mass="21250">MSKDPFQILADELTLIRKDMDQLQRTSLDKDEAEALHQIVAEAVSDMRQATKETPQALQSALKADRGQMAREASVAATRAAQEAVEGIRAELTSERDRLSQSASQARRAALRFSGGIWTALGATLATGAFLGFLTAYVVETGKTLLTVEQMVRYGCGQPWIGGQTVDQDDGSSFCAHWIVTPELAEYRRNRDGGS</sequence>
<reference evidence="2 3" key="1">
    <citation type="submission" date="2023-11" db="EMBL/GenBank/DDBJ databases">
        <title>From the Deep-Sea to the Surface: Bacterial Genomes Isolated from the Moytirra Hydrothermal Vent Plume.</title>
        <authorList>
            <person name="Major S.R."/>
        </authorList>
    </citation>
    <scope>NUCLEOTIDE SEQUENCE [LARGE SCALE GENOMIC DNA]</scope>
    <source>
        <strain evidence="2 3">OXR-9</strain>
        <plasmid evidence="2 3">unnamed07</plasmid>
    </source>
</reference>
<evidence type="ECO:0000313" key="2">
    <source>
        <dbReference type="EMBL" id="WPZ23981.1"/>
    </source>
</evidence>
<dbReference type="Proteomes" id="UP001326567">
    <property type="component" value="Plasmid unnamed07"/>
</dbReference>
<gene>
    <name evidence="2" type="ORF">T7987_19595</name>
</gene>
<keyword evidence="2" id="KW-0614">Plasmid</keyword>
<feature type="transmembrane region" description="Helical" evidence="1">
    <location>
        <begin position="117"/>
        <end position="139"/>
    </location>
</feature>
<evidence type="ECO:0000313" key="3">
    <source>
        <dbReference type="Proteomes" id="UP001326567"/>
    </source>
</evidence>
<name>A0ABZ0V7V9_9RHOB</name>
<dbReference type="EMBL" id="CP139732">
    <property type="protein sequence ID" value="WPZ23981.1"/>
    <property type="molecule type" value="Genomic_DNA"/>
</dbReference>
<keyword evidence="1" id="KW-1133">Transmembrane helix</keyword>
<dbReference type="RefSeq" id="WP_322330134.1">
    <property type="nucleotide sequence ID" value="NZ_CP139732.1"/>
</dbReference>
<evidence type="ECO:0000256" key="1">
    <source>
        <dbReference type="SAM" id="Phobius"/>
    </source>
</evidence>
<proteinExistence type="predicted"/>
<organism evidence="2 3">
    <name type="scientific">Sulfitobacter faviae</name>
    <dbReference type="NCBI Taxonomy" id="1775881"/>
    <lineage>
        <taxon>Bacteria</taxon>
        <taxon>Pseudomonadati</taxon>
        <taxon>Pseudomonadota</taxon>
        <taxon>Alphaproteobacteria</taxon>
        <taxon>Rhodobacterales</taxon>
        <taxon>Roseobacteraceae</taxon>
        <taxon>Sulfitobacter</taxon>
    </lineage>
</organism>
<keyword evidence="3" id="KW-1185">Reference proteome</keyword>
<protein>
    <submittedName>
        <fullName evidence="2">Uncharacterized protein</fullName>
    </submittedName>
</protein>